<dbReference type="InterPro" id="IPR006660">
    <property type="entry name" value="Arsenate_reductase-like"/>
</dbReference>
<evidence type="ECO:0000313" key="4">
    <source>
        <dbReference type="Proteomes" id="UP000887222"/>
    </source>
</evidence>
<sequence>MQSLVGGVRRMVRDNEEGYASLRLGEADDSVLLAALASHPELLQRPIVVYRGRAVVARPPELLETFFGA</sequence>
<name>A0ABQ4Q551_9BURK</name>
<dbReference type="Pfam" id="PF03960">
    <property type="entry name" value="ArsC"/>
    <property type="match status" value="1"/>
</dbReference>
<organism evidence="3 4">
    <name type="scientific">Noviherbaspirillum aridicola</name>
    <dbReference type="NCBI Taxonomy" id="2849687"/>
    <lineage>
        <taxon>Bacteria</taxon>
        <taxon>Pseudomonadati</taxon>
        <taxon>Pseudomonadota</taxon>
        <taxon>Betaproteobacteria</taxon>
        <taxon>Burkholderiales</taxon>
        <taxon>Oxalobacteraceae</taxon>
        <taxon>Noviherbaspirillum</taxon>
    </lineage>
</organism>
<protein>
    <recommendedName>
        <fullName evidence="5">Arsenate reductase</fullName>
    </recommendedName>
</protein>
<dbReference type="Gene3D" id="3.40.30.10">
    <property type="entry name" value="Glutaredoxin"/>
    <property type="match status" value="1"/>
</dbReference>
<dbReference type="PROSITE" id="PS51353">
    <property type="entry name" value="ARSC"/>
    <property type="match status" value="1"/>
</dbReference>
<reference evidence="3 4" key="1">
    <citation type="journal article" date="2022" name="Int. J. Syst. Evol. Microbiol.">
        <title>Noviherbaspirillum aridicola sp. nov., isolated from an arid soil in Pakistan.</title>
        <authorList>
            <person name="Khan I.U."/>
            <person name="Saqib M."/>
            <person name="Amin A."/>
            <person name="Hussain F."/>
            <person name="Li L."/>
            <person name="Liu Y.H."/>
            <person name="Fang B.Z."/>
            <person name="Ahmed I."/>
            <person name="Li W.J."/>
        </authorList>
    </citation>
    <scope>NUCLEOTIDE SEQUENCE [LARGE SCALE GENOMIC DNA]</scope>
    <source>
        <strain evidence="3 4">NCCP-691</strain>
    </source>
</reference>
<comment type="similarity">
    <text evidence="1 2">Belongs to the ArsC family.</text>
</comment>
<evidence type="ECO:0000256" key="2">
    <source>
        <dbReference type="PROSITE-ProRule" id="PRU01282"/>
    </source>
</evidence>
<dbReference type="InterPro" id="IPR036249">
    <property type="entry name" value="Thioredoxin-like_sf"/>
</dbReference>
<dbReference type="SUPFAM" id="SSF52833">
    <property type="entry name" value="Thioredoxin-like"/>
    <property type="match status" value="1"/>
</dbReference>
<gene>
    <name evidence="3" type="ORF">NCCP691_19490</name>
</gene>
<keyword evidence="4" id="KW-1185">Reference proteome</keyword>
<evidence type="ECO:0000256" key="1">
    <source>
        <dbReference type="ARBA" id="ARBA00007198"/>
    </source>
</evidence>
<evidence type="ECO:0000313" key="3">
    <source>
        <dbReference type="EMBL" id="GIZ51935.1"/>
    </source>
</evidence>
<comment type="caution">
    <text evidence="3">The sequence shown here is derived from an EMBL/GenBank/DDBJ whole genome shotgun (WGS) entry which is preliminary data.</text>
</comment>
<evidence type="ECO:0008006" key="5">
    <source>
        <dbReference type="Google" id="ProtNLM"/>
    </source>
</evidence>
<dbReference type="EMBL" id="BPMK01000007">
    <property type="protein sequence ID" value="GIZ51935.1"/>
    <property type="molecule type" value="Genomic_DNA"/>
</dbReference>
<dbReference type="Proteomes" id="UP000887222">
    <property type="component" value="Unassembled WGS sequence"/>
</dbReference>
<accession>A0ABQ4Q551</accession>
<proteinExistence type="inferred from homology"/>